<keyword evidence="5 10" id="KW-0067">ATP-binding</keyword>
<dbReference type="Pfam" id="PF01751">
    <property type="entry name" value="Toprim"/>
    <property type="match status" value="1"/>
</dbReference>
<dbReference type="InterPro" id="IPR013506">
    <property type="entry name" value="Topo_IIA_bsu_dom2"/>
</dbReference>
<dbReference type="GO" id="GO:0005694">
    <property type="term" value="C:chromosome"/>
    <property type="evidence" value="ECO:0007669"/>
    <property type="project" value="InterPro"/>
</dbReference>
<dbReference type="PRINTS" id="PR00418">
    <property type="entry name" value="TPI2FAMILY"/>
</dbReference>
<dbReference type="Pfam" id="PF02518">
    <property type="entry name" value="HATPase_c"/>
    <property type="match status" value="1"/>
</dbReference>
<dbReference type="InterPro" id="IPR002288">
    <property type="entry name" value="DNA_gyrase_B_C"/>
</dbReference>
<comment type="caution">
    <text evidence="12">The sequence shown here is derived from an EMBL/GenBank/DDBJ whole genome shotgun (WGS) entry which is preliminary data.</text>
</comment>
<dbReference type="NCBIfam" id="NF004189">
    <property type="entry name" value="PRK05644.1"/>
    <property type="match status" value="1"/>
</dbReference>
<dbReference type="GO" id="GO:0034335">
    <property type="term" value="F:DNA negative supercoiling activity"/>
    <property type="evidence" value="ECO:0007669"/>
    <property type="project" value="UniProtKB-ARBA"/>
</dbReference>
<dbReference type="InterPro" id="IPR020568">
    <property type="entry name" value="Ribosomal_Su5_D2-typ_SF"/>
</dbReference>
<dbReference type="GO" id="GO:0006265">
    <property type="term" value="P:DNA topological change"/>
    <property type="evidence" value="ECO:0007669"/>
    <property type="project" value="UniProtKB-UniRule"/>
</dbReference>
<dbReference type="GO" id="GO:0005737">
    <property type="term" value="C:cytoplasm"/>
    <property type="evidence" value="ECO:0007669"/>
    <property type="project" value="UniProtKB-SubCell"/>
</dbReference>
<dbReference type="SMART" id="SM00387">
    <property type="entry name" value="HATPase_c"/>
    <property type="match status" value="1"/>
</dbReference>
<feature type="site" description="Interaction with DNA" evidence="10">
    <location>
        <position position="481"/>
    </location>
</feature>
<dbReference type="SMART" id="SM00433">
    <property type="entry name" value="TOP2c"/>
    <property type="match status" value="1"/>
</dbReference>
<dbReference type="InterPro" id="IPR014721">
    <property type="entry name" value="Ribsml_uS5_D2-typ_fold_subgr"/>
</dbReference>
<evidence type="ECO:0000256" key="2">
    <source>
        <dbReference type="ARBA" id="ARBA00010708"/>
    </source>
</evidence>
<dbReference type="InParanoid" id="A0A397R3U3"/>
<dbReference type="InterPro" id="IPR003594">
    <property type="entry name" value="HATPase_dom"/>
</dbReference>
<evidence type="ECO:0000256" key="4">
    <source>
        <dbReference type="ARBA" id="ARBA00022741"/>
    </source>
</evidence>
<evidence type="ECO:0000256" key="6">
    <source>
        <dbReference type="ARBA" id="ARBA00022842"/>
    </source>
</evidence>
<dbReference type="GO" id="GO:0046872">
    <property type="term" value="F:metal ion binding"/>
    <property type="evidence" value="ECO:0007669"/>
    <property type="project" value="UniProtKB-KW"/>
</dbReference>
<gene>
    <name evidence="10" type="primary">gyrB</name>
    <name evidence="12" type="ORF">EI71_01855</name>
</gene>
<evidence type="ECO:0000313" key="12">
    <source>
        <dbReference type="EMBL" id="RIA64834.1"/>
    </source>
</evidence>
<protein>
    <recommendedName>
        <fullName evidence="10">DNA gyrase subunit B</fullName>
        <ecNumber evidence="10">5.6.2.2</ecNumber>
    </recommendedName>
</protein>
<evidence type="ECO:0000256" key="9">
    <source>
        <dbReference type="ARBA" id="ARBA00023235"/>
    </source>
</evidence>
<dbReference type="InterPro" id="IPR001241">
    <property type="entry name" value="Topo_IIA"/>
</dbReference>
<dbReference type="Pfam" id="PF00204">
    <property type="entry name" value="DNA_gyraseB"/>
    <property type="match status" value="1"/>
</dbReference>
<dbReference type="InterPro" id="IPR011557">
    <property type="entry name" value="GyrB"/>
</dbReference>
<evidence type="ECO:0000256" key="8">
    <source>
        <dbReference type="ARBA" id="ARBA00023125"/>
    </source>
</evidence>
<dbReference type="FunFam" id="3.40.50.670:FF:000002">
    <property type="entry name" value="DNA gyrase subunit B"/>
    <property type="match status" value="1"/>
</dbReference>
<evidence type="ECO:0000256" key="5">
    <source>
        <dbReference type="ARBA" id="ARBA00022840"/>
    </source>
</evidence>
<evidence type="ECO:0000256" key="10">
    <source>
        <dbReference type="HAMAP-Rule" id="MF_01898"/>
    </source>
</evidence>
<keyword evidence="8" id="KW-0238">DNA-binding</keyword>
<dbReference type="Proteomes" id="UP000266506">
    <property type="component" value="Unassembled WGS sequence"/>
</dbReference>
<dbReference type="NCBIfam" id="NF011501">
    <property type="entry name" value="PRK14939.1"/>
    <property type="match status" value="1"/>
</dbReference>
<dbReference type="FunFam" id="3.30.230.10:FF:000005">
    <property type="entry name" value="DNA gyrase subunit B"/>
    <property type="match status" value="1"/>
</dbReference>
<dbReference type="PANTHER" id="PTHR45866">
    <property type="entry name" value="DNA GYRASE/TOPOISOMERASE SUBUNIT B"/>
    <property type="match status" value="1"/>
</dbReference>
<reference evidence="12 13" key="1">
    <citation type="submission" date="2018-08" db="EMBL/GenBank/DDBJ databases">
        <title>Genomic Encyclopedia of Archaeal and Bacterial Type Strains, Phase II (KMG-II): from individual species to whole genera.</title>
        <authorList>
            <person name="Goeker M."/>
        </authorList>
    </citation>
    <scope>NUCLEOTIDE SEQUENCE [LARGE SCALE GENOMIC DNA]</scope>
    <source>
        <strain evidence="12 13">ATCC 27112</strain>
    </source>
</reference>
<feature type="site" description="Interaction with DNA" evidence="10">
    <location>
        <position position="484"/>
    </location>
</feature>
<dbReference type="CDD" id="cd00822">
    <property type="entry name" value="TopoII_Trans_DNA_gyrase"/>
    <property type="match status" value="1"/>
</dbReference>
<evidence type="ECO:0000256" key="1">
    <source>
        <dbReference type="ARBA" id="ARBA00000185"/>
    </source>
</evidence>
<dbReference type="InterPro" id="IPR000565">
    <property type="entry name" value="Topo_IIA_B"/>
</dbReference>
<accession>A0A397R3U3</accession>
<comment type="catalytic activity">
    <reaction evidence="1 10">
        <text>ATP-dependent breakage, passage and rejoining of double-stranded DNA.</text>
        <dbReference type="EC" id="5.6.2.2"/>
    </reaction>
</comment>
<dbReference type="OrthoDB" id="9802808at2"/>
<dbReference type="SUPFAM" id="SSF54211">
    <property type="entry name" value="Ribosomal protein S5 domain 2-like"/>
    <property type="match status" value="1"/>
</dbReference>
<comment type="subunit">
    <text evidence="10">Heterotetramer, composed of two GyrA and two GyrB chains. In the heterotetramer, GyrA contains the active site tyrosine that forms a transient covalent intermediate with DNA, while GyrB binds cofactors and catalyzes ATP hydrolysis.</text>
</comment>
<evidence type="ECO:0000259" key="11">
    <source>
        <dbReference type="PROSITE" id="PS50880"/>
    </source>
</evidence>
<dbReference type="PRINTS" id="PR01159">
    <property type="entry name" value="DNAGYRASEB"/>
</dbReference>
<dbReference type="EC" id="5.6.2.2" evidence="10"/>
<dbReference type="InterPro" id="IPR013759">
    <property type="entry name" value="Topo_IIA_B_C"/>
</dbReference>
<keyword evidence="3 10" id="KW-0479">Metal-binding</keyword>
<dbReference type="AlphaFoldDB" id="A0A397R3U3"/>
<dbReference type="Pfam" id="PF00986">
    <property type="entry name" value="DNA_gyraseB_C"/>
    <property type="match status" value="1"/>
</dbReference>
<dbReference type="RefSeq" id="WP_119016917.1">
    <property type="nucleotide sequence ID" value="NZ_QXEV01000035.1"/>
</dbReference>
<dbReference type="GO" id="GO:0006261">
    <property type="term" value="P:DNA-templated DNA replication"/>
    <property type="evidence" value="ECO:0007669"/>
    <property type="project" value="UniProtKB-UniRule"/>
</dbReference>
<dbReference type="FunFam" id="3.30.565.10:FF:000002">
    <property type="entry name" value="DNA gyrase subunit B"/>
    <property type="match status" value="1"/>
</dbReference>
<feature type="binding site" evidence="10">
    <location>
        <position position="529"/>
    </location>
    <ligand>
        <name>Mg(2+)</name>
        <dbReference type="ChEBI" id="CHEBI:18420"/>
        <label>1</label>
        <note>catalytic</note>
    </ligand>
</feature>
<feature type="binding site" evidence="10">
    <location>
        <position position="531"/>
    </location>
    <ligand>
        <name>Mg(2+)</name>
        <dbReference type="ChEBI" id="CHEBI:18420"/>
        <label>2</label>
    </ligand>
</feature>
<comment type="function">
    <text evidence="10">A type II topoisomerase that negatively supercoils closed circular double-stranded (ds) DNA in an ATP-dependent manner to modulate DNA topology and maintain chromosomes in an underwound state. Negative supercoiling favors strand separation, and DNA replication, transcription, recombination and repair, all of which involve strand separation. Also able to catalyze the interconversion of other topological isomers of dsDNA rings, including catenanes and knotted rings. Type II topoisomerases break and join 2 DNA strands simultaneously in an ATP-dependent manner.</text>
</comment>
<dbReference type="EMBL" id="QXEV01000035">
    <property type="protein sequence ID" value="RIA64834.1"/>
    <property type="molecule type" value="Genomic_DNA"/>
</dbReference>
<dbReference type="Gene3D" id="3.30.565.10">
    <property type="entry name" value="Histidine kinase-like ATPase, C-terminal domain"/>
    <property type="match status" value="1"/>
</dbReference>
<keyword evidence="7 10" id="KW-0799">Topoisomerase</keyword>
<organism evidence="12 13">
    <name type="scientific">Anaeroplasma bactoclasticum</name>
    <dbReference type="NCBI Taxonomy" id="2088"/>
    <lineage>
        <taxon>Bacteria</taxon>
        <taxon>Bacillati</taxon>
        <taxon>Mycoplasmatota</taxon>
        <taxon>Mollicutes</taxon>
        <taxon>Anaeroplasmatales</taxon>
        <taxon>Anaeroplasmataceae</taxon>
        <taxon>Anaeroplasma</taxon>
    </lineage>
</organism>
<dbReference type="CDD" id="cd16928">
    <property type="entry name" value="HATPase_GyrB-like"/>
    <property type="match status" value="1"/>
</dbReference>
<dbReference type="InterPro" id="IPR013760">
    <property type="entry name" value="Topo_IIA-like_dom_sf"/>
</dbReference>
<comment type="cofactor">
    <cofactor evidence="10">
        <name>Mg(2+)</name>
        <dbReference type="ChEBI" id="CHEBI:18420"/>
    </cofactor>
    <cofactor evidence="10">
        <name>Mn(2+)</name>
        <dbReference type="ChEBI" id="CHEBI:29035"/>
    </cofactor>
    <cofactor evidence="10">
        <name>Ca(2+)</name>
        <dbReference type="ChEBI" id="CHEBI:29108"/>
    </cofactor>
    <text evidence="10">Binds two Mg(2+) per subunit. The magnesium ions form salt bridges with both the protein and the DNA. Can also accept other divalent metal cations, such as Mn(2+) or Ca(2+).</text>
</comment>
<keyword evidence="9 10" id="KW-0413">Isomerase</keyword>
<dbReference type="FunCoup" id="A0A397R3U3">
    <property type="interactions" value="310"/>
</dbReference>
<dbReference type="Gene3D" id="3.30.230.10">
    <property type="match status" value="1"/>
</dbReference>
<dbReference type="InterPro" id="IPR006171">
    <property type="entry name" value="TOPRIM_dom"/>
</dbReference>
<sequence length="666" mass="75509">MEDIDVKKEIEELTGDNPDASNYGADKIKILKGLEPVRERPGMYIGSTGETGLHHLVWEIADNSVDEALAGYASHIRVEILPDNVIRVTDNGRGMPIDIHPETKKPALEAIFTVLHAGGKFDDGAYKVSGGLHGVGASVVNALSEWLEVTVMRNGKQYTERFERGIVVKELYEHDTSDHTGTIVTFKPDYEMFHETLVFNYETIRKRMQETAYLNSVLTITVEDERDPSNVVSNTYHYEGGVKEYVTFLTGTKTTLNKDIIYNNSIGSYKELNSDGKEVTRDVIIEIAMQYNESYNTTIYSFVNNVNTHEGGHHEEGFKMALARVLKKYADDNKMLKKDEELTREDTLEGIVAVISIKHPNPEFEGQTKAKLGNPEVRGLVSKAWGETLERYLAEHPADAKTIIEKCLLASRARINARKAREATRRKSPLDNLMLSSKLADCRCKDPEKCEMYLVEGDSAGGSAKSGRNSNYQAILPLRGKVLNVQKVQLARALENQEIQTMIRAIGTGIGEEFDITKARYHKIIIMSDADVDGEHICILLLTFFHRFMKGLIEAGYIYVAKPPLYRIQYAKQMDYVYSDEDLETLKKTKYQGKKYDVQRYKGLGEMDAEQLWETTMDPRYRTLVRVHLDDALEADRIFEELMGEEVDPRKVFIQENAHFADNLDI</sequence>
<keyword evidence="4 10" id="KW-0547">Nucleotide-binding</keyword>
<dbReference type="HAMAP" id="MF_01898">
    <property type="entry name" value="GyrB"/>
    <property type="match status" value="1"/>
</dbReference>
<dbReference type="GO" id="GO:0003677">
    <property type="term" value="F:DNA binding"/>
    <property type="evidence" value="ECO:0007669"/>
    <property type="project" value="UniProtKB-KW"/>
</dbReference>
<keyword evidence="13" id="KW-1185">Reference proteome</keyword>
<comment type="subcellular location">
    <subcellularLocation>
        <location evidence="10">Cytoplasm</location>
    </subcellularLocation>
</comment>
<dbReference type="NCBIfam" id="TIGR01059">
    <property type="entry name" value="gyrB"/>
    <property type="match status" value="1"/>
</dbReference>
<dbReference type="InterPro" id="IPR036890">
    <property type="entry name" value="HATPase_C_sf"/>
</dbReference>
<feature type="binding site" evidence="10">
    <location>
        <position position="456"/>
    </location>
    <ligand>
        <name>Mg(2+)</name>
        <dbReference type="ChEBI" id="CHEBI:18420"/>
        <label>1</label>
        <note>catalytic</note>
    </ligand>
</feature>
<evidence type="ECO:0000256" key="3">
    <source>
        <dbReference type="ARBA" id="ARBA00022723"/>
    </source>
</evidence>
<dbReference type="PANTHER" id="PTHR45866:SF1">
    <property type="entry name" value="DNA GYRASE SUBUNIT B, MITOCHONDRIAL"/>
    <property type="match status" value="1"/>
</dbReference>
<comment type="similarity">
    <text evidence="2 10">Belongs to the type II topoisomerase GyrB family.</text>
</comment>
<evidence type="ECO:0000256" key="7">
    <source>
        <dbReference type="ARBA" id="ARBA00023029"/>
    </source>
</evidence>
<dbReference type="PROSITE" id="PS00177">
    <property type="entry name" value="TOPOISOMERASE_II"/>
    <property type="match status" value="1"/>
</dbReference>
<name>A0A397R3U3_9MOLU</name>
<proteinExistence type="inferred from homology"/>
<dbReference type="GO" id="GO:0005524">
    <property type="term" value="F:ATP binding"/>
    <property type="evidence" value="ECO:0007669"/>
    <property type="project" value="UniProtKB-UniRule"/>
</dbReference>
<dbReference type="SUPFAM" id="SSF55874">
    <property type="entry name" value="ATPase domain of HSP90 chaperone/DNA topoisomerase II/histidine kinase"/>
    <property type="match status" value="1"/>
</dbReference>
<feature type="binding site" evidence="10">
    <location>
        <position position="529"/>
    </location>
    <ligand>
        <name>Mg(2+)</name>
        <dbReference type="ChEBI" id="CHEBI:18420"/>
        <label>2</label>
    </ligand>
</feature>
<evidence type="ECO:0000313" key="13">
    <source>
        <dbReference type="Proteomes" id="UP000266506"/>
    </source>
</evidence>
<dbReference type="Gene3D" id="3.40.50.670">
    <property type="match status" value="1"/>
</dbReference>
<dbReference type="SUPFAM" id="SSF56719">
    <property type="entry name" value="Type II DNA topoisomerase"/>
    <property type="match status" value="1"/>
</dbReference>
<dbReference type="InterPro" id="IPR018522">
    <property type="entry name" value="TopoIIA_CS"/>
</dbReference>
<feature type="domain" description="Toprim" evidence="11">
    <location>
        <begin position="450"/>
        <end position="564"/>
    </location>
</feature>
<keyword evidence="6 10" id="KW-0460">Magnesium</keyword>
<dbReference type="PROSITE" id="PS50880">
    <property type="entry name" value="TOPRIM"/>
    <property type="match status" value="1"/>
</dbReference>
<keyword evidence="10" id="KW-0963">Cytoplasm</keyword>
<comment type="miscellaneous">
    <text evidence="10">Few gyrases are as efficient as E.coli at forming negative supercoils. Not all organisms have 2 type II topoisomerases; in organisms with a single type II topoisomerase this enzyme also has to decatenate newly replicated chromosomes.</text>
</comment>